<sequence>MSSAAPPVSIGLPVYNAERYLMGCLESLLGQTYGDFELFIADNASGDATEELCREAARRDGRIRYERREKNHGAVGNFNYACERARGRYFKWAAYDDRCAPTFLERCVERLEEDAGVAWCHPLTRHIGPDGEVVPPEVDPALPPGADSHSLLNPPGLRYDRAAERPWQRFRAVTLGTTWCSDAFGLFRTDALRRTRLYLPCFGAEKLLMAEVALLGRFAEPQEVLFDQRVHPGAASNLRNRSAEAAFATGGVARRFSTARLTLLRGYLSAIRRADLPAADRARCLATLALYVGQVGKWRRVLHHTLSGRGLGDDTWKRIAAAKSVAAASPGPR</sequence>
<dbReference type="InterPro" id="IPR050834">
    <property type="entry name" value="Glycosyltransf_2"/>
</dbReference>
<dbReference type="InterPro" id="IPR001173">
    <property type="entry name" value="Glyco_trans_2-like"/>
</dbReference>
<dbReference type="PANTHER" id="PTHR43685">
    <property type="entry name" value="GLYCOSYLTRANSFERASE"/>
    <property type="match status" value="1"/>
</dbReference>
<protein>
    <submittedName>
        <fullName evidence="2">Chondroitin synthase</fullName>
    </submittedName>
</protein>
<dbReference type="Pfam" id="PF00535">
    <property type="entry name" value="Glycos_transf_2"/>
    <property type="match status" value="1"/>
</dbReference>
<reference evidence="2 3" key="1">
    <citation type="submission" date="2019-02" db="EMBL/GenBank/DDBJ databases">
        <title>Deep-cultivation of Planctomycetes and their phenomic and genomic characterization uncovers novel biology.</title>
        <authorList>
            <person name="Wiegand S."/>
            <person name="Jogler M."/>
            <person name="Boedeker C."/>
            <person name="Pinto D."/>
            <person name="Vollmers J."/>
            <person name="Rivas-Marin E."/>
            <person name="Kohn T."/>
            <person name="Peeters S.H."/>
            <person name="Heuer A."/>
            <person name="Rast P."/>
            <person name="Oberbeckmann S."/>
            <person name="Bunk B."/>
            <person name="Jeske O."/>
            <person name="Meyerdierks A."/>
            <person name="Storesund J.E."/>
            <person name="Kallscheuer N."/>
            <person name="Luecker S."/>
            <person name="Lage O.M."/>
            <person name="Pohl T."/>
            <person name="Merkel B.J."/>
            <person name="Hornburger P."/>
            <person name="Mueller R.-W."/>
            <person name="Bruemmer F."/>
            <person name="Labrenz M."/>
            <person name="Spormann A.M."/>
            <person name="Op den Camp H."/>
            <person name="Overmann J."/>
            <person name="Amann R."/>
            <person name="Jetten M.S.M."/>
            <person name="Mascher T."/>
            <person name="Medema M.H."/>
            <person name="Devos D.P."/>
            <person name="Kaster A.-K."/>
            <person name="Ovreas L."/>
            <person name="Rohde M."/>
            <person name="Galperin M.Y."/>
            <person name="Jogler C."/>
        </authorList>
    </citation>
    <scope>NUCLEOTIDE SEQUENCE [LARGE SCALE GENOMIC DNA]</scope>
    <source>
        <strain evidence="2 3">CA12</strain>
    </source>
</reference>
<dbReference type="Gene3D" id="3.90.550.10">
    <property type="entry name" value="Spore Coat Polysaccharide Biosynthesis Protein SpsA, Chain A"/>
    <property type="match status" value="1"/>
</dbReference>
<dbReference type="PANTHER" id="PTHR43685:SF2">
    <property type="entry name" value="GLYCOSYLTRANSFERASE 2-LIKE DOMAIN-CONTAINING PROTEIN"/>
    <property type="match status" value="1"/>
</dbReference>
<evidence type="ECO:0000259" key="1">
    <source>
        <dbReference type="Pfam" id="PF00535"/>
    </source>
</evidence>
<dbReference type="EMBL" id="CP036265">
    <property type="protein sequence ID" value="QDT14137.1"/>
    <property type="molecule type" value="Genomic_DNA"/>
</dbReference>
<dbReference type="CDD" id="cd00761">
    <property type="entry name" value="Glyco_tranf_GTA_type"/>
    <property type="match status" value="1"/>
</dbReference>
<organism evidence="2 3">
    <name type="scientific">Alienimonas californiensis</name>
    <dbReference type="NCBI Taxonomy" id="2527989"/>
    <lineage>
        <taxon>Bacteria</taxon>
        <taxon>Pseudomonadati</taxon>
        <taxon>Planctomycetota</taxon>
        <taxon>Planctomycetia</taxon>
        <taxon>Planctomycetales</taxon>
        <taxon>Planctomycetaceae</taxon>
        <taxon>Alienimonas</taxon>
    </lineage>
</organism>
<dbReference type="KEGG" id="acaf:CA12_02050"/>
<evidence type="ECO:0000313" key="2">
    <source>
        <dbReference type="EMBL" id="QDT14137.1"/>
    </source>
</evidence>
<dbReference type="InterPro" id="IPR029044">
    <property type="entry name" value="Nucleotide-diphossugar_trans"/>
</dbReference>
<dbReference type="AlphaFoldDB" id="A0A517P426"/>
<evidence type="ECO:0000313" key="3">
    <source>
        <dbReference type="Proteomes" id="UP000318741"/>
    </source>
</evidence>
<proteinExistence type="predicted"/>
<dbReference type="Proteomes" id="UP000318741">
    <property type="component" value="Chromosome"/>
</dbReference>
<feature type="domain" description="Glycosyltransferase 2-like" evidence="1">
    <location>
        <begin position="9"/>
        <end position="125"/>
    </location>
</feature>
<dbReference type="SUPFAM" id="SSF53448">
    <property type="entry name" value="Nucleotide-diphospho-sugar transferases"/>
    <property type="match status" value="1"/>
</dbReference>
<dbReference type="RefSeq" id="WP_145356756.1">
    <property type="nucleotide sequence ID" value="NZ_CP036265.1"/>
</dbReference>
<dbReference type="OrthoDB" id="9772170at2"/>
<accession>A0A517P426</accession>
<gene>
    <name evidence="2" type="primary">kfoC_1</name>
    <name evidence="2" type="ORF">CA12_02050</name>
</gene>
<keyword evidence="3" id="KW-1185">Reference proteome</keyword>
<name>A0A517P426_9PLAN</name>